<evidence type="ECO:0000313" key="3">
    <source>
        <dbReference type="EMBL" id="PTQ51209.1"/>
    </source>
</evidence>
<organism evidence="3 4">
    <name type="scientific">Brockia lithotrophica</name>
    <dbReference type="NCBI Taxonomy" id="933949"/>
    <lineage>
        <taxon>Bacteria</taxon>
        <taxon>Bacillati</taxon>
        <taxon>Bacillota</taxon>
        <taxon>Bacilli</taxon>
        <taxon>Bacillales</taxon>
        <taxon>Bacillales Family X. Incertae Sedis</taxon>
        <taxon>Brockia</taxon>
    </lineage>
</organism>
<dbReference type="AlphaFoldDB" id="A0A2T5G4U9"/>
<proteinExistence type="predicted"/>
<dbReference type="Gene3D" id="3.40.50.2000">
    <property type="entry name" value="Glycogen Phosphorylase B"/>
    <property type="match status" value="2"/>
</dbReference>
<dbReference type="GO" id="GO:0016757">
    <property type="term" value="F:glycosyltransferase activity"/>
    <property type="evidence" value="ECO:0007669"/>
    <property type="project" value="InterPro"/>
</dbReference>
<name>A0A2T5G4U9_9BACL</name>
<feature type="domain" description="Glycosyltransferase subfamily 4-like N-terminal" evidence="2">
    <location>
        <begin position="2"/>
        <end position="136"/>
    </location>
</feature>
<protein>
    <submittedName>
        <fullName evidence="3">Glycosyltransferase</fullName>
    </submittedName>
</protein>
<feature type="domain" description="Glycosyl transferase family 1" evidence="1">
    <location>
        <begin position="172"/>
        <end position="339"/>
    </location>
</feature>
<dbReference type="Proteomes" id="UP000244016">
    <property type="component" value="Unassembled WGS sequence"/>
</dbReference>
<dbReference type="InterPro" id="IPR050194">
    <property type="entry name" value="Glycosyltransferase_grp1"/>
</dbReference>
<evidence type="ECO:0000259" key="2">
    <source>
        <dbReference type="Pfam" id="PF13477"/>
    </source>
</evidence>
<dbReference type="InterPro" id="IPR028098">
    <property type="entry name" value="Glyco_trans_4-like_N"/>
</dbReference>
<dbReference type="SUPFAM" id="SSF53756">
    <property type="entry name" value="UDP-Glycosyltransferase/glycogen phosphorylase"/>
    <property type="match status" value="1"/>
</dbReference>
<dbReference type="InterPro" id="IPR001296">
    <property type="entry name" value="Glyco_trans_1"/>
</dbReference>
<dbReference type="Pfam" id="PF00534">
    <property type="entry name" value="Glycos_transf_1"/>
    <property type="match status" value="1"/>
</dbReference>
<comment type="caution">
    <text evidence="3">The sequence shown here is derived from an EMBL/GenBank/DDBJ whole genome shotgun (WGS) entry which is preliminary data.</text>
</comment>
<sequence length="373" mass="42032">MKIAFLAAQSSVHTVRWVNALAERGYEIHLFTVHPGREPLHPAVHVHEILGLFSKPSLSYFFSAPNLRKKISEVKPDILHAHYATGYGTLGRLSRFRPFLLSVWGSDVYEYPFSSPLHRYIVTRNLRAADLVLSTSQAMAQQTLKLEPNVRGIEITPFGVDVAQFRPHPEHKNPQLFTVGTVKSLAPQYGVDLLLHAFALAHRHLVENAPNIGRSLRLLIVGDGPDRKRLESLSRRLKIDKITTFVGAVPHKEVPRYLNQLDVYVALSRYESFGVAVLEAQACGIPVIVSEVGGLPEVVSHESTGFVVPKENPWSAAEKIILFALNRELLSKMGENSRKFVANSFSWEKSLKKMENIYEVVYKNKNKYKNPRV</sequence>
<reference evidence="3 4" key="1">
    <citation type="submission" date="2017-08" db="EMBL/GenBank/DDBJ databases">
        <title>Burning lignite coal seam in the remote Altai Mountains harbors a hydrogen-driven thermophilic microbial community.</title>
        <authorList>
            <person name="Kadnikov V.V."/>
            <person name="Mardanov A.V."/>
            <person name="Ivasenko D."/>
            <person name="Beletsky A.V."/>
            <person name="Karnachuk O.V."/>
            <person name="Ravin N.V."/>
        </authorList>
    </citation>
    <scope>NUCLEOTIDE SEQUENCE [LARGE SCALE GENOMIC DNA]</scope>
    <source>
        <strain evidence="3">AL31</strain>
    </source>
</reference>
<dbReference type="PANTHER" id="PTHR45947">
    <property type="entry name" value="SULFOQUINOVOSYL TRANSFERASE SQD2"/>
    <property type="match status" value="1"/>
</dbReference>
<dbReference type="EMBL" id="PEBW01000006">
    <property type="protein sequence ID" value="PTQ51209.1"/>
    <property type="molecule type" value="Genomic_DNA"/>
</dbReference>
<evidence type="ECO:0000313" key="4">
    <source>
        <dbReference type="Proteomes" id="UP000244016"/>
    </source>
</evidence>
<dbReference type="Pfam" id="PF13477">
    <property type="entry name" value="Glyco_trans_4_2"/>
    <property type="match status" value="1"/>
</dbReference>
<gene>
    <name evidence="3" type="ORF">BLITH_0035</name>
</gene>
<evidence type="ECO:0000259" key="1">
    <source>
        <dbReference type="Pfam" id="PF00534"/>
    </source>
</evidence>
<dbReference type="PANTHER" id="PTHR45947:SF3">
    <property type="entry name" value="SULFOQUINOVOSYL TRANSFERASE SQD2"/>
    <property type="match status" value="1"/>
</dbReference>
<accession>A0A2T5G4U9</accession>
<keyword evidence="3" id="KW-0808">Transferase</keyword>